<gene>
    <name evidence="4" type="primary">ZGC:114041</name>
</gene>
<dbReference type="GO" id="GO:0008028">
    <property type="term" value="F:monocarboxylic acid transmembrane transporter activity"/>
    <property type="evidence" value="ECO:0007669"/>
    <property type="project" value="TreeGrafter"/>
</dbReference>
<dbReference type="InterPro" id="IPR050327">
    <property type="entry name" value="Proton-linked_MCT"/>
</dbReference>
<comment type="subcellular location">
    <subcellularLocation>
        <location evidence="1">Membrane</location>
        <topology evidence="1">Multi-pass membrane protein</topology>
    </subcellularLocation>
</comment>
<keyword evidence="5" id="KW-1185">Reference proteome</keyword>
<keyword evidence="2" id="KW-1133">Transmembrane helix</keyword>
<dbReference type="AlphaFoldDB" id="H3ASF4"/>
<feature type="transmembrane region" description="Helical" evidence="2">
    <location>
        <begin position="80"/>
        <end position="104"/>
    </location>
</feature>
<dbReference type="InterPro" id="IPR011701">
    <property type="entry name" value="MFS"/>
</dbReference>
<reference evidence="4" key="3">
    <citation type="submission" date="2025-09" db="UniProtKB">
        <authorList>
            <consortium name="Ensembl"/>
        </authorList>
    </citation>
    <scope>IDENTIFICATION</scope>
</reference>
<feature type="transmembrane region" description="Helical" evidence="2">
    <location>
        <begin position="328"/>
        <end position="353"/>
    </location>
</feature>
<feature type="transmembrane region" description="Helical" evidence="2">
    <location>
        <begin position="396"/>
        <end position="419"/>
    </location>
</feature>
<evidence type="ECO:0000256" key="2">
    <source>
        <dbReference type="SAM" id="Phobius"/>
    </source>
</evidence>
<dbReference type="GeneTree" id="ENSGT00940000164450"/>
<evidence type="ECO:0000259" key="3">
    <source>
        <dbReference type="PROSITE" id="PS50850"/>
    </source>
</evidence>
<dbReference type="InterPro" id="IPR020846">
    <property type="entry name" value="MFS_dom"/>
</dbReference>
<proteinExistence type="predicted"/>
<dbReference type="Proteomes" id="UP000008672">
    <property type="component" value="Unassembled WGS sequence"/>
</dbReference>
<feature type="transmembrane region" description="Helical" evidence="2">
    <location>
        <begin position="273"/>
        <end position="293"/>
    </location>
</feature>
<feature type="transmembrane region" description="Helical" evidence="2">
    <location>
        <begin position="365"/>
        <end position="384"/>
    </location>
</feature>
<dbReference type="SUPFAM" id="SSF103473">
    <property type="entry name" value="MFS general substrate transporter"/>
    <property type="match status" value="1"/>
</dbReference>
<feature type="domain" description="Major facilitator superfamily (MFS) profile" evidence="3">
    <location>
        <begin position="11"/>
        <end position="420"/>
    </location>
</feature>
<dbReference type="PANTHER" id="PTHR11360:SF84">
    <property type="entry name" value="MAJOR FACILITATOR SUPERFAMILY (MFS) PROFILE DOMAIN-CONTAINING PROTEIN"/>
    <property type="match status" value="1"/>
</dbReference>
<dbReference type="eggNOG" id="KOG2504">
    <property type="taxonomic scope" value="Eukaryota"/>
</dbReference>
<dbReference type="FunFam" id="1.20.1250.20:FF:000406">
    <property type="entry name" value="Monocarboxylate transporter 2"/>
    <property type="match status" value="1"/>
</dbReference>
<dbReference type="PROSITE" id="PS50850">
    <property type="entry name" value="MFS"/>
    <property type="match status" value="1"/>
</dbReference>
<keyword evidence="2" id="KW-0812">Transmembrane</keyword>
<dbReference type="HOGENOM" id="CLU_001265_59_1_1"/>
<feature type="transmembrane region" description="Helical" evidence="2">
    <location>
        <begin position="166"/>
        <end position="187"/>
    </location>
</feature>
<dbReference type="InParanoid" id="H3ASF4"/>
<organism evidence="4 5">
    <name type="scientific">Latimeria chalumnae</name>
    <name type="common">Coelacanth</name>
    <dbReference type="NCBI Taxonomy" id="7897"/>
    <lineage>
        <taxon>Eukaryota</taxon>
        <taxon>Metazoa</taxon>
        <taxon>Chordata</taxon>
        <taxon>Craniata</taxon>
        <taxon>Vertebrata</taxon>
        <taxon>Euteleostomi</taxon>
        <taxon>Coelacanthiformes</taxon>
        <taxon>Coelacanthidae</taxon>
        <taxon>Latimeria</taxon>
    </lineage>
</organism>
<dbReference type="Pfam" id="PF07690">
    <property type="entry name" value="MFS_1"/>
    <property type="match status" value="1"/>
</dbReference>
<feature type="transmembrane region" description="Helical" evidence="2">
    <location>
        <begin position="305"/>
        <end position="322"/>
    </location>
</feature>
<evidence type="ECO:0000313" key="5">
    <source>
        <dbReference type="Proteomes" id="UP000008672"/>
    </source>
</evidence>
<feature type="transmembrane region" description="Helical" evidence="2">
    <location>
        <begin position="240"/>
        <end position="261"/>
    </location>
</feature>
<reference evidence="4" key="2">
    <citation type="submission" date="2025-08" db="UniProtKB">
        <authorList>
            <consortium name="Ensembl"/>
        </authorList>
    </citation>
    <scope>IDENTIFICATION</scope>
</reference>
<accession>H3ASF4</accession>
<dbReference type="Gene3D" id="1.20.1250.20">
    <property type="entry name" value="MFS general substrate transporter like domains"/>
    <property type="match status" value="2"/>
</dbReference>
<dbReference type="InterPro" id="IPR036259">
    <property type="entry name" value="MFS_trans_sf"/>
</dbReference>
<sequence>TENEPPDGGYSWIVVASTFVIMGLTAAVLKSFGLFFVDVQQHFNELASSTSWITSISIVMLHLGAPIASALSVRFTHRAVIIVGGLLAFSGMVLGSLGLSMIWMYATAGFLQGLGIAFAWTPGMSTVSQYFSKRRPFATAITSAGECIFAFAFSPFFQWLINTYEWRGAMLIIGGILLNIYVCGALMRPSKKPLCVKSESIEFEKHIKSDSVKNSRDDIPTFQSQPKKIFDWTFFKRVDFLLYAIFGLLAAAAFFIPPLFLVPYASTFRTDEYQTAVLLSVLASTDLIGRLTCGWFANLHLTRTILLLVITVTLLGISLLLLPTVGTYTYLAIFTGLYGFFFGATIAIHITVLTDVAGMTNFDSALGLFMLIRSVGGFVGPPVAGLLVDLVHDYSIGFYLSGTTLCLSVVFLIMVDYHLQKKKMKLIKKLKISEQKNPSLETSDKEVLEITQKTCDD</sequence>
<dbReference type="OMA" id="SPFFKWL"/>
<reference evidence="5" key="1">
    <citation type="submission" date="2011-08" db="EMBL/GenBank/DDBJ databases">
        <title>The draft genome of Latimeria chalumnae.</title>
        <authorList>
            <person name="Di Palma F."/>
            <person name="Alfoldi J."/>
            <person name="Johnson J."/>
            <person name="Berlin A."/>
            <person name="Gnerre S."/>
            <person name="Jaffe D."/>
            <person name="MacCallum I."/>
            <person name="Young S."/>
            <person name="Walker B.J."/>
            <person name="Lander E."/>
            <person name="Lindblad-Toh K."/>
        </authorList>
    </citation>
    <scope>NUCLEOTIDE SEQUENCE [LARGE SCALE GENOMIC DNA]</scope>
    <source>
        <strain evidence="5">Wild caught</strain>
    </source>
</reference>
<feature type="transmembrane region" description="Helical" evidence="2">
    <location>
        <begin position="52"/>
        <end position="73"/>
    </location>
</feature>
<dbReference type="GO" id="GO:0016020">
    <property type="term" value="C:membrane"/>
    <property type="evidence" value="ECO:0007669"/>
    <property type="project" value="UniProtKB-SubCell"/>
</dbReference>
<keyword evidence="2" id="KW-0472">Membrane</keyword>
<feature type="transmembrane region" description="Helical" evidence="2">
    <location>
        <begin position="12"/>
        <end position="32"/>
    </location>
</feature>
<feature type="transmembrane region" description="Helical" evidence="2">
    <location>
        <begin position="110"/>
        <end position="131"/>
    </location>
</feature>
<evidence type="ECO:0000256" key="1">
    <source>
        <dbReference type="ARBA" id="ARBA00004141"/>
    </source>
</evidence>
<protein>
    <recommendedName>
        <fullName evidence="3">Major facilitator superfamily (MFS) profile domain-containing protein</fullName>
    </recommendedName>
</protein>
<evidence type="ECO:0000313" key="4">
    <source>
        <dbReference type="Ensembl" id="ENSLACP00000012575.1"/>
    </source>
</evidence>
<feature type="transmembrane region" description="Helical" evidence="2">
    <location>
        <begin position="138"/>
        <end position="160"/>
    </location>
</feature>
<name>H3ASF4_LATCH</name>
<dbReference type="EMBL" id="AFYH01153002">
    <property type="status" value="NOT_ANNOTATED_CDS"/>
    <property type="molecule type" value="Genomic_DNA"/>
</dbReference>
<dbReference type="PANTHER" id="PTHR11360">
    <property type="entry name" value="MONOCARBOXYLATE TRANSPORTER"/>
    <property type="match status" value="1"/>
</dbReference>
<dbReference type="Ensembl" id="ENSLACT00000012669.1">
    <property type="protein sequence ID" value="ENSLACP00000012575.1"/>
    <property type="gene ID" value="ENSLACG00000011078.1"/>
</dbReference>